<protein>
    <submittedName>
        <fullName evidence="1">Uncharacterized protein</fullName>
    </submittedName>
</protein>
<accession>A0AAD7C375</accession>
<dbReference type="PANTHER" id="PTHR15032:SF4">
    <property type="entry name" value="N-ACYL-PHOSPHATIDYLETHANOLAMINE-HYDROLYZING PHOSPHOLIPASE D"/>
    <property type="match status" value="1"/>
</dbReference>
<gene>
    <name evidence="1" type="ORF">B0H17DRAFT_1216893</name>
</gene>
<dbReference type="GO" id="GO:0070292">
    <property type="term" value="P:N-acylphosphatidylethanolamine metabolic process"/>
    <property type="evidence" value="ECO:0007669"/>
    <property type="project" value="TreeGrafter"/>
</dbReference>
<dbReference type="GO" id="GO:0070290">
    <property type="term" value="F:N-acylphosphatidylethanolamine-specific phospholipase D activity"/>
    <property type="evidence" value="ECO:0007669"/>
    <property type="project" value="TreeGrafter"/>
</dbReference>
<dbReference type="PANTHER" id="PTHR15032">
    <property type="entry name" value="N-ACYL-PHOSPHATIDYLETHANOLAMINE-HYDROLYZING PHOSPHOLIPASE D"/>
    <property type="match status" value="1"/>
</dbReference>
<sequence length="190" mass="20489">MFAWNKIFVGSRGQPIKGGWVVEGIPATSAIDTPVHVYSAGDTGYCSVMLPVCPAFKEISTHWGAFNLALASGAPPPPSLSPHIRTLPIHVTIHCMLRNSIALFRNIRTCHTLGMHWCAWVLTTEDILEPLLRLAEECTKADMATRTFGVCAIGETVRVEVGGVRAPLECTPSNTEVHSTFPAPAPVSKS</sequence>
<dbReference type="Proteomes" id="UP001221757">
    <property type="component" value="Unassembled WGS sequence"/>
</dbReference>
<dbReference type="EMBL" id="JARKIE010000445">
    <property type="protein sequence ID" value="KAJ7638076.1"/>
    <property type="molecule type" value="Genomic_DNA"/>
</dbReference>
<organism evidence="1 2">
    <name type="scientific">Mycena rosella</name>
    <name type="common">Pink bonnet</name>
    <name type="synonym">Agaricus rosellus</name>
    <dbReference type="NCBI Taxonomy" id="1033263"/>
    <lineage>
        <taxon>Eukaryota</taxon>
        <taxon>Fungi</taxon>
        <taxon>Dikarya</taxon>
        <taxon>Basidiomycota</taxon>
        <taxon>Agaricomycotina</taxon>
        <taxon>Agaricomycetes</taxon>
        <taxon>Agaricomycetidae</taxon>
        <taxon>Agaricales</taxon>
        <taxon>Marasmiineae</taxon>
        <taxon>Mycenaceae</taxon>
        <taxon>Mycena</taxon>
    </lineage>
</organism>
<keyword evidence="2" id="KW-1185">Reference proteome</keyword>
<proteinExistence type="predicted"/>
<evidence type="ECO:0000313" key="1">
    <source>
        <dbReference type="EMBL" id="KAJ7638076.1"/>
    </source>
</evidence>
<dbReference type="GO" id="GO:0005737">
    <property type="term" value="C:cytoplasm"/>
    <property type="evidence" value="ECO:0007669"/>
    <property type="project" value="TreeGrafter"/>
</dbReference>
<dbReference type="GO" id="GO:0070291">
    <property type="term" value="P:N-acylethanolamine metabolic process"/>
    <property type="evidence" value="ECO:0007669"/>
    <property type="project" value="TreeGrafter"/>
</dbReference>
<evidence type="ECO:0000313" key="2">
    <source>
        <dbReference type="Proteomes" id="UP001221757"/>
    </source>
</evidence>
<comment type="caution">
    <text evidence="1">The sequence shown here is derived from an EMBL/GenBank/DDBJ whole genome shotgun (WGS) entry which is preliminary data.</text>
</comment>
<reference evidence="1" key="1">
    <citation type="submission" date="2023-03" db="EMBL/GenBank/DDBJ databases">
        <title>Massive genome expansion in bonnet fungi (Mycena s.s.) driven by repeated elements and novel gene families across ecological guilds.</title>
        <authorList>
            <consortium name="Lawrence Berkeley National Laboratory"/>
            <person name="Harder C.B."/>
            <person name="Miyauchi S."/>
            <person name="Viragh M."/>
            <person name="Kuo A."/>
            <person name="Thoen E."/>
            <person name="Andreopoulos B."/>
            <person name="Lu D."/>
            <person name="Skrede I."/>
            <person name="Drula E."/>
            <person name="Henrissat B."/>
            <person name="Morin E."/>
            <person name="Kohler A."/>
            <person name="Barry K."/>
            <person name="LaButti K."/>
            <person name="Morin E."/>
            <person name="Salamov A."/>
            <person name="Lipzen A."/>
            <person name="Mereny Z."/>
            <person name="Hegedus B."/>
            <person name="Baldrian P."/>
            <person name="Stursova M."/>
            <person name="Weitz H."/>
            <person name="Taylor A."/>
            <person name="Grigoriev I.V."/>
            <person name="Nagy L.G."/>
            <person name="Martin F."/>
            <person name="Kauserud H."/>
        </authorList>
    </citation>
    <scope>NUCLEOTIDE SEQUENCE</scope>
    <source>
        <strain evidence="1">CBHHK067</strain>
    </source>
</reference>
<dbReference type="AlphaFoldDB" id="A0AAD7C375"/>
<name>A0AAD7C375_MYCRO</name>
<dbReference type="InterPro" id="IPR036866">
    <property type="entry name" value="RibonucZ/Hydroxyglut_hydro"/>
</dbReference>
<dbReference type="Gene3D" id="3.60.15.10">
    <property type="entry name" value="Ribonuclease Z/Hydroxyacylglutathione hydrolase-like"/>
    <property type="match status" value="1"/>
</dbReference>